<dbReference type="PANTHER" id="PTHR33116:SF84">
    <property type="entry name" value="RNA-DIRECTED DNA POLYMERASE"/>
    <property type="match status" value="1"/>
</dbReference>
<gene>
    <name evidence="1" type="ORF">Taro_043151</name>
</gene>
<dbReference type="Gene3D" id="3.60.10.10">
    <property type="entry name" value="Endonuclease/exonuclease/phosphatase"/>
    <property type="match status" value="1"/>
</dbReference>
<accession>A0A843WKA3</accession>
<evidence type="ECO:0000313" key="2">
    <source>
        <dbReference type="Proteomes" id="UP000652761"/>
    </source>
</evidence>
<reference evidence="1" key="1">
    <citation type="submission" date="2017-07" db="EMBL/GenBank/DDBJ databases">
        <title>Taro Niue Genome Assembly and Annotation.</title>
        <authorList>
            <person name="Atibalentja N."/>
            <person name="Keating K."/>
            <person name="Fields C.J."/>
        </authorList>
    </citation>
    <scope>NUCLEOTIDE SEQUENCE</scope>
    <source>
        <strain evidence="1">Niue_2</strain>
        <tissue evidence="1">Leaf</tissue>
    </source>
</reference>
<organism evidence="1 2">
    <name type="scientific">Colocasia esculenta</name>
    <name type="common">Wild taro</name>
    <name type="synonym">Arum esculentum</name>
    <dbReference type="NCBI Taxonomy" id="4460"/>
    <lineage>
        <taxon>Eukaryota</taxon>
        <taxon>Viridiplantae</taxon>
        <taxon>Streptophyta</taxon>
        <taxon>Embryophyta</taxon>
        <taxon>Tracheophyta</taxon>
        <taxon>Spermatophyta</taxon>
        <taxon>Magnoliopsida</taxon>
        <taxon>Liliopsida</taxon>
        <taxon>Araceae</taxon>
        <taxon>Aroideae</taxon>
        <taxon>Colocasieae</taxon>
        <taxon>Colocasia</taxon>
    </lineage>
</organism>
<dbReference type="EMBL" id="NMUH01004624">
    <property type="protein sequence ID" value="MQM10259.1"/>
    <property type="molecule type" value="Genomic_DNA"/>
</dbReference>
<dbReference type="InterPro" id="IPR036691">
    <property type="entry name" value="Endo/exonu/phosph_ase_sf"/>
</dbReference>
<dbReference type="AlphaFoldDB" id="A0A843WKA3"/>
<evidence type="ECO:0008006" key="3">
    <source>
        <dbReference type="Google" id="ProtNLM"/>
    </source>
</evidence>
<name>A0A843WKA3_COLES</name>
<dbReference type="SUPFAM" id="SSF56219">
    <property type="entry name" value="DNase I-like"/>
    <property type="match status" value="1"/>
</dbReference>
<dbReference type="Proteomes" id="UP000652761">
    <property type="component" value="Unassembled WGS sequence"/>
</dbReference>
<comment type="caution">
    <text evidence="1">The sequence shown here is derived from an EMBL/GenBank/DDBJ whole genome shotgun (WGS) entry which is preliminary data.</text>
</comment>
<dbReference type="OrthoDB" id="1741517at2759"/>
<keyword evidence="2" id="KW-1185">Reference proteome</keyword>
<dbReference type="PANTHER" id="PTHR33116">
    <property type="entry name" value="REVERSE TRANSCRIPTASE ZINC-BINDING DOMAIN-CONTAINING PROTEIN-RELATED-RELATED"/>
    <property type="match status" value="1"/>
</dbReference>
<sequence length="366" mass="41838">MAAQGYVEGQSVNRPPLFDSEDYNYWKTRMEFFLQVVHASCSMNERRRLWDYMIDFSTACMAPWLVGGDFNAYLAPNEKKGGKRGFSRSVMDFQACISAAGIEDAGFRGMQEAASSFTTAQKTYEEVDTQDNYNGFILAKDKLEQALAQEEKLWRQKSRIKWLKDGDHNTKFFHAYAITQRRNSLISKLYNKDGVAVEDDDRIADLFVEHFTKAFRSTPHQINPEILNHIPPVLTGEDNAMLCNDTLIFSNSSVRHLRRLTNFLKSYEEASGQLINKNKSSFYVHAHATEDLIQKITKVIGFTRAKLPIKYLGVSIYAGRQKPAHFASIISRTFPTEPVTSEAHPYPHWRERGGRFSTVVQFRAAS</sequence>
<protein>
    <recommendedName>
        <fullName evidence="3">Endonuclease/exonuclease/phosphatase domain-containing protein</fullName>
    </recommendedName>
</protein>
<proteinExistence type="predicted"/>
<evidence type="ECO:0000313" key="1">
    <source>
        <dbReference type="EMBL" id="MQM10259.1"/>
    </source>
</evidence>